<dbReference type="Gene3D" id="3.40.309.10">
    <property type="entry name" value="Aldehyde Dehydrogenase, Chain A, domain 2"/>
    <property type="match status" value="1"/>
</dbReference>
<reference evidence="8" key="1">
    <citation type="submission" date="2023-08" db="EMBL/GenBank/DDBJ databases">
        <title>Black Yeasts Isolated from many extreme environments.</title>
        <authorList>
            <person name="Coleine C."/>
            <person name="Stajich J.E."/>
            <person name="Selbmann L."/>
        </authorList>
    </citation>
    <scope>NUCLEOTIDE SEQUENCE</scope>
    <source>
        <strain evidence="8">CCFEE 5810</strain>
    </source>
</reference>
<dbReference type="PANTHER" id="PTHR43570">
    <property type="entry name" value="ALDEHYDE DEHYDROGENASE"/>
    <property type="match status" value="1"/>
</dbReference>
<evidence type="ECO:0000313" key="9">
    <source>
        <dbReference type="Proteomes" id="UP001310594"/>
    </source>
</evidence>
<accession>A0AAN8A0W1</accession>
<comment type="caution">
    <text evidence="8">The sequence shown here is derived from an EMBL/GenBank/DDBJ whole genome shotgun (WGS) entry which is preliminary data.</text>
</comment>
<keyword evidence="3 5" id="KW-0560">Oxidoreductase</keyword>
<evidence type="ECO:0000256" key="5">
    <source>
        <dbReference type="PIRNR" id="PIRNR036492"/>
    </source>
</evidence>
<dbReference type="InterPro" id="IPR016162">
    <property type="entry name" value="Ald_DH_N"/>
</dbReference>
<dbReference type="FunFam" id="3.40.605.10:FF:000004">
    <property type="entry name" value="Aldehyde dehydrogenase"/>
    <property type="match status" value="1"/>
</dbReference>
<organism evidence="8 9">
    <name type="scientific">Elasticomyces elasticus</name>
    <dbReference type="NCBI Taxonomy" id="574655"/>
    <lineage>
        <taxon>Eukaryota</taxon>
        <taxon>Fungi</taxon>
        <taxon>Dikarya</taxon>
        <taxon>Ascomycota</taxon>
        <taxon>Pezizomycotina</taxon>
        <taxon>Dothideomycetes</taxon>
        <taxon>Dothideomycetidae</taxon>
        <taxon>Mycosphaerellales</taxon>
        <taxon>Teratosphaeriaceae</taxon>
        <taxon>Elasticomyces</taxon>
    </lineage>
</organism>
<dbReference type="AlphaFoldDB" id="A0AAN8A0W1"/>
<proteinExistence type="inferred from homology"/>
<evidence type="ECO:0000313" key="8">
    <source>
        <dbReference type="EMBL" id="KAK5698901.1"/>
    </source>
</evidence>
<dbReference type="InterPro" id="IPR015590">
    <property type="entry name" value="Aldehyde_DH_dom"/>
</dbReference>
<dbReference type="GO" id="GO:0004029">
    <property type="term" value="F:aldehyde dehydrogenase (NAD+) activity"/>
    <property type="evidence" value="ECO:0007669"/>
    <property type="project" value="TreeGrafter"/>
</dbReference>
<dbReference type="SUPFAM" id="SSF53720">
    <property type="entry name" value="ALDH-like"/>
    <property type="match status" value="1"/>
</dbReference>
<keyword evidence="4" id="KW-0520">NAD</keyword>
<dbReference type="EMBL" id="JAVRQU010000009">
    <property type="protein sequence ID" value="KAK5698901.1"/>
    <property type="molecule type" value="Genomic_DNA"/>
</dbReference>
<evidence type="ECO:0000256" key="6">
    <source>
        <dbReference type="PIRSR" id="PIRSR036492-1"/>
    </source>
</evidence>
<dbReference type="InterPro" id="IPR016163">
    <property type="entry name" value="Ald_DH_C"/>
</dbReference>
<gene>
    <name evidence="8" type="primary">HFD1</name>
    <name evidence="8" type="ORF">LTR97_006550</name>
</gene>
<evidence type="ECO:0000256" key="3">
    <source>
        <dbReference type="ARBA" id="ARBA00023002"/>
    </source>
</evidence>
<dbReference type="Pfam" id="PF00171">
    <property type="entry name" value="Aldedh"/>
    <property type="match status" value="1"/>
</dbReference>
<feature type="active site" evidence="6">
    <location>
        <position position="256"/>
    </location>
</feature>
<protein>
    <recommendedName>
        <fullName evidence="5">Aldehyde dehydrogenase</fullName>
    </recommendedName>
</protein>
<evidence type="ECO:0000259" key="7">
    <source>
        <dbReference type="Pfam" id="PF00171"/>
    </source>
</evidence>
<feature type="domain" description="Aldehyde dehydrogenase" evidence="7">
    <location>
        <begin position="21"/>
        <end position="442"/>
    </location>
</feature>
<comment type="similarity">
    <text evidence="1 5">Belongs to the aldehyde dehydrogenase family.</text>
</comment>
<keyword evidence="2" id="KW-0125">Carotenoid biosynthesis</keyword>
<dbReference type="Proteomes" id="UP001310594">
    <property type="component" value="Unassembled WGS sequence"/>
</dbReference>
<dbReference type="CDD" id="cd07135">
    <property type="entry name" value="ALDH_F14-YMR110C"/>
    <property type="match status" value="1"/>
</dbReference>
<dbReference type="GO" id="GO:0016117">
    <property type="term" value="P:carotenoid biosynthetic process"/>
    <property type="evidence" value="ECO:0007669"/>
    <property type="project" value="UniProtKB-KW"/>
</dbReference>
<dbReference type="PIRSF" id="PIRSF036492">
    <property type="entry name" value="ALDH"/>
    <property type="match status" value="1"/>
</dbReference>
<evidence type="ECO:0000256" key="2">
    <source>
        <dbReference type="ARBA" id="ARBA00022746"/>
    </source>
</evidence>
<sequence>MNDLPPFSHTPADEISSVHDRVVSSFLKHKTRTIEYRLKQLRSLYWGIKDEEPALTEALKLDLGKSAYEAYLSEIGWCLNDILFVCTNLEEWMKDESAPDIPLTNLLMRPRIRKDPLGAVLIIGAYNFPYQLTLGPLIGAIAAGCTAVIKPSENAPHAARIMQHIVEQSLDSEAYRVVQGAIPETTALLEQKWDKIFYTGNATVGKIIAKKAAETLTPVTLELGGRNPAIVSKNADTKLAARRVLWTKLFNAGQVCVSQNYVMVDREVLPAFLHELGVALKEFQPKGAKDNEDYSHIINERQWSRLKTMLDSTNGKVIYGGHADKETLLFEPTVVQVESADDALIKEESFGPLIPILPVSNLEEAIRTANEVHATPLGLYTFGTNAENAKVLAETRSGGATMNDAMFHASMPTLAFGGVGDSGQGAYRGKSSFDSFTHRRSVTQTPGWMEGMLAVRYPPYTAEKLKKLKQMQDLKPDFDRQGKVKRSLLWLLLSMGGKGTTSVGVRWAVLVSLVAIGSRLVASR</sequence>
<name>A0AAN8A0W1_9PEZI</name>
<dbReference type="InterPro" id="IPR012394">
    <property type="entry name" value="Aldehyde_DH_NAD(P)"/>
</dbReference>
<evidence type="ECO:0000256" key="4">
    <source>
        <dbReference type="ARBA" id="ARBA00023027"/>
    </source>
</evidence>
<dbReference type="GO" id="GO:0005737">
    <property type="term" value="C:cytoplasm"/>
    <property type="evidence" value="ECO:0007669"/>
    <property type="project" value="TreeGrafter"/>
</dbReference>
<feature type="active site" evidence="6">
    <location>
        <position position="222"/>
    </location>
</feature>
<dbReference type="InterPro" id="IPR016161">
    <property type="entry name" value="Ald_DH/histidinol_DH"/>
</dbReference>
<dbReference type="GO" id="GO:0006081">
    <property type="term" value="P:aldehyde metabolic process"/>
    <property type="evidence" value="ECO:0007669"/>
    <property type="project" value="InterPro"/>
</dbReference>
<evidence type="ECO:0000256" key="1">
    <source>
        <dbReference type="ARBA" id="ARBA00009986"/>
    </source>
</evidence>
<dbReference type="PANTHER" id="PTHR43570:SF11">
    <property type="entry name" value="ALDEHYDE DEHYDROGENASE"/>
    <property type="match status" value="1"/>
</dbReference>
<dbReference type="Gene3D" id="3.40.605.10">
    <property type="entry name" value="Aldehyde Dehydrogenase, Chain A, domain 1"/>
    <property type="match status" value="1"/>
</dbReference>
<dbReference type="FunFam" id="3.40.309.10:FF:000025">
    <property type="entry name" value="Aldehyde dehydrogenase"/>
    <property type="match status" value="1"/>
</dbReference>